<dbReference type="InterPro" id="IPR035906">
    <property type="entry name" value="MetI-like_sf"/>
</dbReference>
<comment type="similarity">
    <text evidence="8">Belongs to the binding-protein-dependent transport system permease family.</text>
</comment>
<keyword evidence="3" id="KW-1003">Cell membrane</keyword>
<keyword evidence="4" id="KW-0997">Cell inner membrane</keyword>
<feature type="transmembrane region" description="Helical" evidence="8">
    <location>
        <begin position="531"/>
        <end position="552"/>
    </location>
</feature>
<evidence type="ECO:0000256" key="2">
    <source>
        <dbReference type="ARBA" id="ARBA00022448"/>
    </source>
</evidence>
<evidence type="ECO:0000256" key="6">
    <source>
        <dbReference type="ARBA" id="ARBA00022989"/>
    </source>
</evidence>
<feature type="domain" description="ABC transmembrane type-1" evidence="9">
    <location>
        <begin position="355"/>
        <end position="549"/>
    </location>
</feature>
<keyword evidence="11" id="KW-1185">Reference proteome</keyword>
<feature type="transmembrane region" description="Helical" evidence="8">
    <location>
        <begin position="359"/>
        <end position="381"/>
    </location>
</feature>
<dbReference type="EMBL" id="JBHSQN010000013">
    <property type="protein sequence ID" value="MFC6013074.1"/>
    <property type="molecule type" value="Genomic_DNA"/>
</dbReference>
<dbReference type="PANTHER" id="PTHR43357:SF4">
    <property type="entry name" value="INNER MEMBRANE ABC TRANSPORTER PERMEASE PROTEIN YDCV"/>
    <property type="match status" value="1"/>
</dbReference>
<dbReference type="SUPFAM" id="SSF161098">
    <property type="entry name" value="MetI-like"/>
    <property type="match status" value="2"/>
</dbReference>
<feature type="transmembrane region" description="Helical" evidence="8">
    <location>
        <begin position="428"/>
        <end position="445"/>
    </location>
</feature>
<dbReference type="PANTHER" id="PTHR43357">
    <property type="entry name" value="INNER MEMBRANE ABC TRANSPORTER PERMEASE PROTEIN YDCV"/>
    <property type="match status" value="1"/>
</dbReference>
<evidence type="ECO:0000256" key="5">
    <source>
        <dbReference type="ARBA" id="ARBA00022692"/>
    </source>
</evidence>
<feature type="transmembrane region" description="Helical" evidence="8">
    <location>
        <begin position="20"/>
        <end position="44"/>
    </location>
</feature>
<feature type="transmembrane region" description="Helical" evidence="8">
    <location>
        <begin position="479"/>
        <end position="498"/>
    </location>
</feature>
<reference evidence="11" key="1">
    <citation type="journal article" date="2019" name="Int. J. Syst. Evol. Microbiol.">
        <title>The Global Catalogue of Microorganisms (GCM) 10K type strain sequencing project: providing services to taxonomists for standard genome sequencing and annotation.</title>
        <authorList>
            <consortium name="The Broad Institute Genomics Platform"/>
            <consortium name="The Broad Institute Genome Sequencing Center for Infectious Disease"/>
            <person name="Wu L."/>
            <person name="Ma J."/>
        </authorList>
    </citation>
    <scope>NUCLEOTIDE SEQUENCE [LARGE SCALE GENOMIC DNA]</scope>
    <source>
        <strain evidence="11">CCUG 36956</strain>
    </source>
</reference>
<dbReference type="InterPro" id="IPR000515">
    <property type="entry name" value="MetI-like"/>
</dbReference>
<dbReference type="Pfam" id="PF00528">
    <property type="entry name" value="BPD_transp_1"/>
    <property type="match status" value="2"/>
</dbReference>
<dbReference type="PROSITE" id="PS50928">
    <property type="entry name" value="ABC_TM1"/>
    <property type="match status" value="2"/>
</dbReference>
<feature type="domain" description="ABC transmembrane type-1" evidence="9">
    <location>
        <begin position="65"/>
        <end position="271"/>
    </location>
</feature>
<evidence type="ECO:0000313" key="10">
    <source>
        <dbReference type="EMBL" id="MFC6013074.1"/>
    </source>
</evidence>
<feature type="transmembrane region" description="Helical" evidence="8">
    <location>
        <begin position="100"/>
        <end position="121"/>
    </location>
</feature>
<gene>
    <name evidence="10" type="ORF">ACFP3H_18605</name>
</gene>
<dbReference type="CDD" id="cd06261">
    <property type="entry name" value="TM_PBP2"/>
    <property type="match status" value="2"/>
</dbReference>
<proteinExistence type="inferred from homology"/>
<evidence type="ECO:0000256" key="8">
    <source>
        <dbReference type="RuleBase" id="RU363032"/>
    </source>
</evidence>
<keyword evidence="6 8" id="KW-1133">Transmembrane helix</keyword>
<sequence>MTSQLDPAGPRTRSRSGAGVYALLALLLVAVAAPLVAVLIRAVIGYDGTPSALGQLAEPKNLRIVGNTVLLGVLVVLIATVMAAPLAFLMSWTPMRRHRWIDIAVMVPFLTPPYVAAMAWLDFTRVNGLAESWLGPVGGWLRAGVETPVGMAAIMACEIFTFLYLLLRNRLDAVPASTDEMAAVAGASVSQRFRLVLAPLLSPTFALGALVVFIRAAGEFGTPVTLGNRIGFPVLVSEIYGDVTLDPLNFPRAAAFSTVLLTMGITVWGLQQWVSRRDVPFGGRIARRAGVRTGRWTAIGWLWLVVVLMLSVVVPYVAIVLGAMTILRSRPPTPDNLTFDWFARVLRPGRGLEALQNSVVLALIAATVATVLAVICAMVIARRRGAGRARRGIDMLGVAPDMVPTIVLVIGFIFLWNAPQLPVTPYNTRAMVVLAYVVITLPLVLQNVKAAYASIDDKFFEAAAIAGANSWQTLWRITVPLLVPGIVAGWLLAFLLGVREVVASSMVRPSSMQLLSPWILSQFDQGRRAEAMAMTVIGVLGSTVILVVLEWWRNRMSEKRVR</sequence>
<accession>A0ABW1JWC6</accession>
<dbReference type="Gene3D" id="1.10.3720.10">
    <property type="entry name" value="MetI-like"/>
    <property type="match status" value="2"/>
</dbReference>
<feature type="transmembrane region" description="Helical" evidence="8">
    <location>
        <begin position="296"/>
        <end position="327"/>
    </location>
</feature>
<evidence type="ECO:0000256" key="1">
    <source>
        <dbReference type="ARBA" id="ARBA00004429"/>
    </source>
</evidence>
<feature type="transmembrane region" description="Helical" evidence="8">
    <location>
        <begin position="64"/>
        <end position="88"/>
    </location>
</feature>
<evidence type="ECO:0000313" key="11">
    <source>
        <dbReference type="Proteomes" id="UP001596223"/>
    </source>
</evidence>
<dbReference type="Proteomes" id="UP001596223">
    <property type="component" value="Unassembled WGS sequence"/>
</dbReference>
<evidence type="ECO:0000256" key="7">
    <source>
        <dbReference type="ARBA" id="ARBA00023136"/>
    </source>
</evidence>
<organism evidence="10 11">
    <name type="scientific">Nocardia lasii</name>
    <dbReference type="NCBI Taxonomy" id="1616107"/>
    <lineage>
        <taxon>Bacteria</taxon>
        <taxon>Bacillati</taxon>
        <taxon>Actinomycetota</taxon>
        <taxon>Actinomycetes</taxon>
        <taxon>Mycobacteriales</taxon>
        <taxon>Nocardiaceae</taxon>
        <taxon>Nocardia</taxon>
    </lineage>
</organism>
<comment type="subcellular location">
    <subcellularLocation>
        <location evidence="1">Cell inner membrane</location>
        <topology evidence="1">Multi-pass membrane protein</topology>
    </subcellularLocation>
    <subcellularLocation>
        <location evidence="8">Cell membrane</location>
        <topology evidence="8">Multi-pass membrane protein</topology>
    </subcellularLocation>
</comment>
<keyword evidence="2 8" id="KW-0813">Transport</keyword>
<name>A0ABW1JWC6_9NOCA</name>
<comment type="caution">
    <text evidence="10">The sequence shown here is derived from an EMBL/GenBank/DDBJ whole genome shotgun (WGS) entry which is preliminary data.</text>
</comment>
<keyword evidence="5 8" id="KW-0812">Transmembrane</keyword>
<dbReference type="RefSeq" id="WP_378607752.1">
    <property type="nucleotide sequence ID" value="NZ_JBHSQN010000013.1"/>
</dbReference>
<evidence type="ECO:0000256" key="4">
    <source>
        <dbReference type="ARBA" id="ARBA00022519"/>
    </source>
</evidence>
<feature type="transmembrane region" description="Helical" evidence="8">
    <location>
        <begin position="393"/>
        <end position="416"/>
    </location>
</feature>
<feature type="transmembrane region" description="Helical" evidence="8">
    <location>
        <begin position="149"/>
        <end position="167"/>
    </location>
</feature>
<protein>
    <submittedName>
        <fullName evidence="10">ABC transporter permease</fullName>
    </submittedName>
</protein>
<feature type="transmembrane region" description="Helical" evidence="8">
    <location>
        <begin position="253"/>
        <end position="275"/>
    </location>
</feature>
<feature type="transmembrane region" description="Helical" evidence="8">
    <location>
        <begin position="195"/>
        <end position="217"/>
    </location>
</feature>
<keyword evidence="7 8" id="KW-0472">Membrane</keyword>
<evidence type="ECO:0000259" key="9">
    <source>
        <dbReference type="PROSITE" id="PS50928"/>
    </source>
</evidence>
<evidence type="ECO:0000256" key="3">
    <source>
        <dbReference type="ARBA" id="ARBA00022475"/>
    </source>
</evidence>